<evidence type="ECO:0000313" key="2">
    <source>
        <dbReference type="EMBL" id="KAK6736317.1"/>
    </source>
</evidence>
<dbReference type="Pfam" id="PF08840">
    <property type="entry name" value="BAAT_C"/>
    <property type="match status" value="1"/>
</dbReference>
<gene>
    <name evidence="2" type="primary">Necator_chrII.g6955</name>
    <name evidence="2" type="ORF">RB195_019162</name>
</gene>
<protein>
    <recommendedName>
        <fullName evidence="1">BAAT/Acyl-CoA thioester hydrolase C-terminal domain-containing protein</fullName>
    </recommendedName>
</protein>
<dbReference type="PANTHER" id="PTHR10824">
    <property type="entry name" value="ACYL-COENZYME A THIOESTERASE-RELATED"/>
    <property type="match status" value="1"/>
</dbReference>
<evidence type="ECO:0000259" key="1">
    <source>
        <dbReference type="Pfam" id="PF08840"/>
    </source>
</evidence>
<dbReference type="PANTHER" id="PTHR10824:SF4">
    <property type="entry name" value="ACYL-COENZYME A THIOESTERASE 1-LIKE"/>
    <property type="match status" value="1"/>
</dbReference>
<keyword evidence="3" id="KW-1185">Reference proteome</keyword>
<comment type="caution">
    <text evidence="2">The sequence shown here is derived from an EMBL/GenBank/DDBJ whole genome shotgun (WGS) entry which is preliminary data.</text>
</comment>
<proteinExistence type="predicted"/>
<dbReference type="Proteomes" id="UP001303046">
    <property type="component" value="Unassembled WGS sequence"/>
</dbReference>
<evidence type="ECO:0000313" key="3">
    <source>
        <dbReference type="Proteomes" id="UP001303046"/>
    </source>
</evidence>
<accession>A0ABR1CEW6</accession>
<feature type="domain" description="BAAT/Acyl-CoA thioester hydrolase C-terminal" evidence="1">
    <location>
        <begin position="116"/>
        <end position="173"/>
    </location>
</feature>
<name>A0ABR1CEW6_NECAM</name>
<sequence length="193" mass="22340">MIPYTNTPPEIRTTPDLWDDAFKKPICLCSKQVKSSNHQIWHFRATIRFLDNLCKYHGCQLSTLQEKTSRTDPKLGYFINGLMVSSPVLRHIELDESVEIPWRRIPASTSFRLVVQLLNGGHIMEPPYFPHHDKVNAKFQGVFCGYGGDIVLHGKSQELSWVRTIEFFTRTLGKPANMPEWKRLQPECIRCNL</sequence>
<dbReference type="InterPro" id="IPR014940">
    <property type="entry name" value="BAAT_C"/>
</dbReference>
<organism evidence="2 3">
    <name type="scientific">Necator americanus</name>
    <name type="common">Human hookworm</name>
    <dbReference type="NCBI Taxonomy" id="51031"/>
    <lineage>
        <taxon>Eukaryota</taxon>
        <taxon>Metazoa</taxon>
        <taxon>Ecdysozoa</taxon>
        <taxon>Nematoda</taxon>
        <taxon>Chromadorea</taxon>
        <taxon>Rhabditida</taxon>
        <taxon>Rhabditina</taxon>
        <taxon>Rhabditomorpha</taxon>
        <taxon>Strongyloidea</taxon>
        <taxon>Ancylostomatidae</taxon>
        <taxon>Bunostominae</taxon>
        <taxon>Necator</taxon>
    </lineage>
</organism>
<dbReference type="EMBL" id="JAVFWL010000002">
    <property type="protein sequence ID" value="KAK6736317.1"/>
    <property type="molecule type" value="Genomic_DNA"/>
</dbReference>
<dbReference type="InterPro" id="IPR029058">
    <property type="entry name" value="AB_hydrolase_fold"/>
</dbReference>
<dbReference type="Gene3D" id="3.40.50.1820">
    <property type="entry name" value="alpha/beta hydrolase"/>
    <property type="match status" value="1"/>
</dbReference>
<reference evidence="2 3" key="1">
    <citation type="submission" date="2023-08" db="EMBL/GenBank/DDBJ databases">
        <title>A Necator americanus chromosomal reference genome.</title>
        <authorList>
            <person name="Ilik V."/>
            <person name="Petrzelkova K.J."/>
            <person name="Pardy F."/>
            <person name="Fuh T."/>
            <person name="Niatou-Singa F.S."/>
            <person name="Gouil Q."/>
            <person name="Baker L."/>
            <person name="Ritchie M.E."/>
            <person name="Jex A.R."/>
            <person name="Gazzola D."/>
            <person name="Li H."/>
            <person name="Toshio Fujiwara R."/>
            <person name="Zhan B."/>
            <person name="Aroian R.V."/>
            <person name="Pafco B."/>
            <person name="Schwarz E.M."/>
        </authorList>
    </citation>
    <scope>NUCLEOTIDE SEQUENCE [LARGE SCALE GENOMIC DNA]</scope>
    <source>
        <strain evidence="2 3">Aroian</strain>
        <tissue evidence="2">Whole animal</tissue>
    </source>
</reference>